<evidence type="ECO:0000259" key="1">
    <source>
        <dbReference type="PROSITE" id="PS50022"/>
    </source>
</evidence>
<dbReference type="InterPro" id="IPR000421">
    <property type="entry name" value="FA58C"/>
</dbReference>
<dbReference type="SUPFAM" id="SSF49785">
    <property type="entry name" value="Galactose-binding domain-like"/>
    <property type="match status" value="1"/>
</dbReference>
<accession>A0AA88YG08</accession>
<feature type="domain" description="F5/8 type C" evidence="1">
    <location>
        <begin position="1257"/>
        <end position="1418"/>
    </location>
</feature>
<dbReference type="InterPro" id="IPR008979">
    <property type="entry name" value="Galactose-bd-like_sf"/>
</dbReference>
<comment type="caution">
    <text evidence="2">The sequence shown here is derived from an EMBL/GenBank/DDBJ whole genome shotgun (WGS) entry which is preliminary data.</text>
</comment>
<dbReference type="PROSITE" id="PS50022">
    <property type="entry name" value="FA58C_3"/>
    <property type="match status" value="1"/>
</dbReference>
<evidence type="ECO:0000313" key="3">
    <source>
        <dbReference type="Proteomes" id="UP001186944"/>
    </source>
</evidence>
<reference evidence="2" key="1">
    <citation type="submission" date="2019-08" db="EMBL/GenBank/DDBJ databases">
        <title>The improved chromosome-level genome for the pearl oyster Pinctada fucata martensii using PacBio sequencing and Hi-C.</title>
        <authorList>
            <person name="Zheng Z."/>
        </authorList>
    </citation>
    <scope>NUCLEOTIDE SEQUENCE</scope>
    <source>
        <strain evidence="2">ZZ-2019</strain>
        <tissue evidence="2">Adductor muscle</tissue>
    </source>
</reference>
<protein>
    <recommendedName>
        <fullName evidence="1">F5/8 type C domain-containing protein</fullName>
    </recommendedName>
</protein>
<proteinExistence type="predicted"/>
<gene>
    <name evidence="2" type="ORF">FSP39_000810</name>
</gene>
<sequence length="1526" mass="166659">MASYFDIKLSYDTDGHMNTSLYDKHDDLNFSITNFSFLSSNIPSSPVYGVFISQLIRYVRASTKYRHFFLRARRLSYKLLSQNAKCAMLEGHTYVDNMNAGVEKQNKEKSVGIVTIGVKGNIFFPQFDQPEYTAIVKPFARGVLRGISATDLDDSECAEKTSEFCSCSYVIYRVFENSNESAKFQMNHDTGDLHFDVFEEGTVELIIAAYNYDADNNPDITDFRVGYSKVILYITNETPIGIRPDLREMERVPNIYNWKSSVPGESVAVIRATDGWELRSNVSFTDSIVLSLTISLSRGIHYLDAFVMSDVTTNGSPLFHFCEAAMGEVGSNLHILGSGDVSLGRSTSNSYTNDIINISIVNVINDEADTSSSAANEVVITFTATVLNPTDVEYDTEPYYVSALVLDNSTEYLSVTNYTTNITAPEKYGTSSISTVFNGPSALNPGGRAMWDISWSVDAPVMNFTVDHGDSGNNSIEICDVQIILVDFKVDTSDDQVVVRVYGAIPSYAESGQNYTLSLLMNNGTHVSNEMKTIQIDSSPPQQSSRMGVFDEVSIEFGSLLNVDLHSDSNGNEIEFSLSLCYLECDTLNVGDSFDVIATLAYGALTVSDSISLIIENPVVTLNQFPEYNVSLNSAINSFRIGEAAIFDAIISLPLDFVSKLFLKAEAIDTEIEICRIYLSSRGSNIPCLADNDMYETKTAYPGDGYSSMQLDLHTVTQTGRFKDETANILHIRIAVALRNGFSYGSAKYLFQVQLWDEFIGTPWTETHGLYVDTNSAYETPAPEIAFSSSSTSIQVAKGSTEVVKIIVYSSTKSKSSYSLTVSVTTGCASICNLVFVSRGENNPCIQDVQPTQRVSADGNVTYSSATIDIGEIVNIGDIGSQTIQTSNEIIFEAAIYIPSSVPCGAVDLEATLSYNSDADTITNSISMDVVDEATLTSNDTIYLSSVPPYDTPVTAAIGEVLTWKVQMHLPEIIDKYQLSITFPVSENEAHLTIVNSSITYVGENIGCFSNDGIQTTYNSSLKSTQMTEMNMKFGEYLSNTGTYKMSQFRQPMLMDDVIEIEFMFQVTDHPANIEGSVQNFTVTVAHSDGRTTNITDGVTIIVVGDEQATLKFDAWAELFNFTDKNTGDIIKLFGEVELQTSSNAHASNVILHYILPQYSIMTTLVTFTDIEPNITVTSDGSLEVEYDLLRFTDNPTFEIAIAIDHRAEFEAGTTNIQTVIPTDVSYTSLQRPDRSDNILHYTDLKLLQFGFNALECDKVIGIETDPIDECQMSSSSEQGLYRAIDVQSGSLTGWSPSIRGPPFCGHEYVQLDFLAEMRIVGLSILSAGNDNLNYITNFTLEYSSNAVLWKTILDNITSQPKIFLSSFNDATKSLSDAIYIGLEANDIFVASKLRIYPKDSNNGLSCRPFLRFDAIGCRVQFDSNIGSCSTQASSTFPLREREYIVDDILGNIYACILSEIGGDIVCSRSVDNGSTWEDGIEGREGGGGGSVGGCAGGSVGRCASGSVGGCAGGSVGGCAAGSVGG</sequence>
<keyword evidence="3" id="KW-1185">Reference proteome</keyword>
<dbReference type="Gene3D" id="2.60.120.260">
    <property type="entry name" value="Galactose-binding domain-like"/>
    <property type="match status" value="1"/>
</dbReference>
<evidence type="ECO:0000313" key="2">
    <source>
        <dbReference type="EMBL" id="KAK3101081.1"/>
    </source>
</evidence>
<name>A0AA88YG08_PINIB</name>
<dbReference type="Proteomes" id="UP001186944">
    <property type="component" value="Unassembled WGS sequence"/>
</dbReference>
<dbReference type="EMBL" id="VSWD01000005">
    <property type="protein sequence ID" value="KAK3101081.1"/>
    <property type="molecule type" value="Genomic_DNA"/>
</dbReference>
<organism evidence="2 3">
    <name type="scientific">Pinctada imbricata</name>
    <name type="common">Atlantic pearl-oyster</name>
    <name type="synonym">Pinctada martensii</name>
    <dbReference type="NCBI Taxonomy" id="66713"/>
    <lineage>
        <taxon>Eukaryota</taxon>
        <taxon>Metazoa</taxon>
        <taxon>Spiralia</taxon>
        <taxon>Lophotrochozoa</taxon>
        <taxon>Mollusca</taxon>
        <taxon>Bivalvia</taxon>
        <taxon>Autobranchia</taxon>
        <taxon>Pteriomorphia</taxon>
        <taxon>Pterioida</taxon>
        <taxon>Pterioidea</taxon>
        <taxon>Pteriidae</taxon>
        <taxon>Pinctada</taxon>
    </lineage>
</organism>
<dbReference type="Pfam" id="PF00754">
    <property type="entry name" value="F5_F8_type_C"/>
    <property type="match status" value="1"/>
</dbReference>